<proteinExistence type="predicted"/>
<dbReference type="AlphaFoldDB" id="A0A944DCY3"/>
<organism evidence="2 3">
    <name type="scientific">Denitromonas iodatirespirans</name>
    <dbReference type="NCBI Taxonomy" id="2795389"/>
    <lineage>
        <taxon>Bacteria</taxon>
        <taxon>Pseudomonadati</taxon>
        <taxon>Pseudomonadota</taxon>
        <taxon>Betaproteobacteria</taxon>
        <taxon>Rhodocyclales</taxon>
        <taxon>Zoogloeaceae</taxon>
        <taxon>Denitromonas</taxon>
    </lineage>
</organism>
<feature type="region of interest" description="Disordered" evidence="1">
    <location>
        <begin position="26"/>
        <end position="45"/>
    </location>
</feature>
<name>A0A944DCY3_DENI1</name>
<comment type="caution">
    <text evidence="2">The sequence shown here is derived from an EMBL/GenBank/DDBJ whole genome shotgun (WGS) entry which is preliminary data.</text>
</comment>
<evidence type="ECO:0000313" key="3">
    <source>
        <dbReference type="Proteomes" id="UP000694660"/>
    </source>
</evidence>
<dbReference type="EMBL" id="JAEKFT010000043">
    <property type="protein sequence ID" value="MBT0963935.1"/>
    <property type="molecule type" value="Genomic_DNA"/>
</dbReference>
<sequence length="131" mass="14855">MSIEWFAALLAVLALAAWYVMRGRPSDEEDEDDSASHPYHGVAINPGEGACRTAQTLKGLRFLSDEAPLLPLASCDASRCRCTFTHFKDRRRGDRRNPYRPETLQHISKGLEDRRTRRGRRTTDGMHLADI</sequence>
<dbReference type="Proteomes" id="UP000694660">
    <property type="component" value="Unassembled WGS sequence"/>
</dbReference>
<dbReference type="RefSeq" id="WP_214363862.1">
    <property type="nucleotide sequence ID" value="NZ_JAEKFT010000043.1"/>
</dbReference>
<feature type="compositionally biased region" description="Basic and acidic residues" evidence="1">
    <location>
        <begin position="109"/>
        <end position="131"/>
    </location>
</feature>
<feature type="region of interest" description="Disordered" evidence="1">
    <location>
        <begin position="91"/>
        <end position="131"/>
    </location>
</feature>
<protein>
    <submittedName>
        <fullName evidence="2">Uncharacterized protein</fullName>
    </submittedName>
</protein>
<keyword evidence="3" id="KW-1185">Reference proteome</keyword>
<evidence type="ECO:0000256" key="1">
    <source>
        <dbReference type="SAM" id="MobiDB-lite"/>
    </source>
</evidence>
<gene>
    <name evidence="2" type="ORF">I8J34_22375</name>
</gene>
<evidence type="ECO:0000313" key="2">
    <source>
        <dbReference type="EMBL" id="MBT0963935.1"/>
    </source>
</evidence>
<reference evidence="3" key="1">
    <citation type="journal article" date="2022" name="ISME J.">
        <title>Genetic and phylogenetic analysis of dissimilatory iodate-reducing bacteria identifies potential niches across the world's oceans.</title>
        <authorList>
            <person name="Reyes-Umana V."/>
            <person name="Henning Z."/>
            <person name="Lee K."/>
            <person name="Barnum T.P."/>
            <person name="Coates J.D."/>
        </authorList>
    </citation>
    <scope>NUCLEOTIDE SEQUENCE [LARGE SCALE GENOMIC DNA]</scope>
    <source>
        <strain evidence="3">IR12</strain>
    </source>
</reference>
<accession>A0A944DCY3</accession>